<accession>A0A2P8HAH6</accession>
<feature type="transmembrane region" description="Helical" evidence="1">
    <location>
        <begin position="12"/>
        <end position="31"/>
    </location>
</feature>
<keyword evidence="3" id="KW-1185">Reference proteome</keyword>
<comment type="caution">
    <text evidence="2">The sequence shown here is derived from an EMBL/GenBank/DDBJ whole genome shotgun (WGS) entry which is preliminary data.</text>
</comment>
<sequence>MLSFEIRLQYPSAVTVAMFGAGILIAVSWLTDVDQVEKMTLSRGGVVVLISIVGALFINKLLFETISLMSAGMAGAAAGVLLCVVLRFRLKLQADQNRVDKVLHTPVVLFGITQSWVIF</sequence>
<protein>
    <submittedName>
        <fullName evidence="2">Uncharacterized protein</fullName>
    </submittedName>
</protein>
<feature type="transmembrane region" description="Helical" evidence="1">
    <location>
        <begin position="68"/>
        <end position="88"/>
    </location>
</feature>
<dbReference type="AlphaFoldDB" id="A0A2P8HAH6"/>
<keyword evidence="1" id="KW-1133">Transmembrane helix</keyword>
<reference evidence="2 3" key="1">
    <citation type="submission" date="2018-03" db="EMBL/GenBank/DDBJ databases">
        <title>Genomic Encyclopedia of Type Strains, Phase III (KMG-III): the genomes of soil and plant-associated and newly described type strains.</title>
        <authorList>
            <person name="Whitman W."/>
        </authorList>
    </citation>
    <scope>NUCLEOTIDE SEQUENCE [LARGE SCALE GENOMIC DNA]</scope>
    <source>
        <strain evidence="2 3">CGMCC 1.07653</strain>
    </source>
</reference>
<name>A0A2P8HAH6_9BACI</name>
<gene>
    <name evidence="2" type="ORF">B0H94_11151</name>
</gene>
<keyword evidence="1" id="KW-0472">Membrane</keyword>
<evidence type="ECO:0000313" key="2">
    <source>
        <dbReference type="EMBL" id="PSL43228.1"/>
    </source>
</evidence>
<dbReference type="Proteomes" id="UP000242310">
    <property type="component" value="Unassembled WGS sequence"/>
</dbReference>
<proteinExistence type="predicted"/>
<organism evidence="2 3">
    <name type="scientific">Salsuginibacillus halophilus</name>
    <dbReference type="NCBI Taxonomy" id="517424"/>
    <lineage>
        <taxon>Bacteria</taxon>
        <taxon>Bacillati</taxon>
        <taxon>Bacillota</taxon>
        <taxon>Bacilli</taxon>
        <taxon>Bacillales</taxon>
        <taxon>Bacillaceae</taxon>
        <taxon>Salsuginibacillus</taxon>
    </lineage>
</organism>
<dbReference type="RefSeq" id="WP_181315380.1">
    <property type="nucleotide sequence ID" value="NZ_PYAV01000011.1"/>
</dbReference>
<keyword evidence="1" id="KW-0812">Transmembrane</keyword>
<evidence type="ECO:0000256" key="1">
    <source>
        <dbReference type="SAM" id="Phobius"/>
    </source>
</evidence>
<evidence type="ECO:0000313" key="3">
    <source>
        <dbReference type="Proteomes" id="UP000242310"/>
    </source>
</evidence>
<feature type="transmembrane region" description="Helical" evidence="1">
    <location>
        <begin position="43"/>
        <end position="62"/>
    </location>
</feature>
<dbReference type="EMBL" id="PYAV01000011">
    <property type="protein sequence ID" value="PSL43228.1"/>
    <property type="molecule type" value="Genomic_DNA"/>
</dbReference>